<dbReference type="AlphaFoldDB" id="A0A1S1YWP6"/>
<organism evidence="8 9">
    <name type="scientific">Flammeovirga pacifica</name>
    <dbReference type="NCBI Taxonomy" id="915059"/>
    <lineage>
        <taxon>Bacteria</taxon>
        <taxon>Pseudomonadati</taxon>
        <taxon>Bacteroidota</taxon>
        <taxon>Cytophagia</taxon>
        <taxon>Cytophagales</taxon>
        <taxon>Flammeovirgaceae</taxon>
        <taxon>Flammeovirga</taxon>
    </lineage>
</organism>
<dbReference type="PANTHER" id="PTHR30480">
    <property type="entry name" value="BETA-HEXOSAMINIDASE-RELATED"/>
    <property type="match status" value="1"/>
</dbReference>
<dbReference type="RefSeq" id="WP_052432022.1">
    <property type="nucleotide sequence ID" value="NZ_JRYR02000001.1"/>
</dbReference>
<dbReference type="OrthoDB" id="9805821at2"/>
<keyword evidence="9" id="KW-1185">Reference proteome</keyword>
<dbReference type="Proteomes" id="UP000179797">
    <property type="component" value="Unassembled WGS sequence"/>
</dbReference>
<dbReference type="PANTHER" id="PTHR30480:SF13">
    <property type="entry name" value="BETA-HEXOSAMINIDASE"/>
    <property type="match status" value="1"/>
</dbReference>
<dbReference type="InterPro" id="IPR001764">
    <property type="entry name" value="Glyco_hydro_3_N"/>
</dbReference>
<dbReference type="GO" id="GO:0005975">
    <property type="term" value="P:carbohydrate metabolic process"/>
    <property type="evidence" value="ECO:0007669"/>
    <property type="project" value="InterPro"/>
</dbReference>
<dbReference type="InterPro" id="IPR050226">
    <property type="entry name" value="NagZ_Beta-hexosaminidase"/>
</dbReference>
<comment type="catalytic activity">
    <reaction evidence="1">
        <text>Hydrolysis of terminal non-reducing N-acetyl-D-hexosamine residues in N-acetyl-beta-D-hexosaminides.</text>
        <dbReference type="EC" id="3.2.1.52"/>
    </reaction>
</comment>
<dbReference type="GO" id="GO:0004563">
    <property type="term" value="F:beta-N-acetylhexosaminidase activity"/>
    <property type="evidence" value="ECO:0007669"/>
    <property type="project" value="UniProtKB-EC"/>
</dbReference>
<dbReference type="STRING" id="915059.NH26_02590"/>
<dbReference type="Gene3D" id="3.20.20.300">
    <property type="entry name" value="Glycoside hydrolase, family 3, N-terminal domain"/>
    <property type="match status" value="1"/>
</dbReference>
<dbReference type="EMBL" id="JRYR02000001">
    <property type="protein sequence ID" value="OHX65313.1"/>
    <property type="molecule type" value="Genomic_DNA"/>
</dbReference>
<evidence type="ECO:0000256" key="2">
    <source>
        <dbReference type="ARBA" id="ARBA00005336"/>
    </source>
</evidence>
<evidence type="ECO:0000256" key="3">
    <source>
        <dbReference type="ARBA" id="ARBA00012663"/>
    </source>
</evidence>
<name>A0A1S1YWP6_FLAPC</name>
<gene>
    <name evidence="8" type="ORF">NH26_02590</name>
</gene>
<feature type="signal peptide" evidence="6">
    <location>
        <begin position="1"/>
        <end position="20"/>
    </location>
</feature>
<keyword evidence="5" id="KW-0326">Glycosidase</keyword>
<comment type="caution">
    <text evidence="8">The sequence shown here is derived from an EMBL/GenBank/DDBJ whole genome shotgun (WGS) entry which is preliminary data.</text>
</comment>
<evidence type="ECO:0000256" key="5">
    <source>
        <dbReference type="ARBA" id="ARBA00023295"/>
    </source>
</evidence>
<evidence type="ECO:0000259" key="7">
    <source>
        <dbReference type="Pfam" id="PF00933"/>
    </source>
</evidence>
<dbReference type="Pfam" id="PF00933">
    <property type="entry name" value="Glyco_hydro_3"/>
    <property type="match status" value="1"/>
</dbReference>
<comment type="similarity">
    <text evidence="2">Belongs to the glycosyl hydrolase 3 family.</text>
</comment>
<feature type="chain" id="PRO_5010331264" description="beta-N-acetylhexosaminidase" evidence="6">
    <location>
        <begin position="21"/>
        <end position="583"/>
    </location>
</feature>
<reference evidence="8 9" key="1">
    <citation type="journal article" date="2012" name="Int. J. Syst. Evol. Microbiol.">
        <title>Flammeovirga pacifica sp. nov., isolated from deep-sea sediment.</title>
        <authorList>
            <person name="Xu H."/>
            <person name="Fu Y."/>
            <person name="Yang N."/>
            <person name="Ding Z."/>
            <person name="Lai Q."/>
            <person name="Zeng R."/>
        </authorList>
    </citation>
    <scope>NUCLEOTIDE SEQUENCE [LARGE SCALE GENOMIC DNA]</scope>
    <source>
        <strain evidence="9">DSM 24597 / LMG 26175 / WPAGA1</strain>
    </source>
</reference>
<evidence type="ECO:0000313" key="9">
    <source>
        <dbReference type="Proteomes" id="UP000179797"/>
    </source>
</evidence>
<protein>
    <recommendedName>
        <fullName evidence="3">beta-N-acetylhexosaminidase</fullName>
        <ecNumber evidence="3">3.2.1.52</ecNumber>
    </recommendedName>
</protein>
<dbReference type="SUPFAM" id="SSF51445">
    <property type="entry name" value="(Trans)glycosidases"/>
    <property type="match status" value="1"/>
</dbReference>
<evidence type="ECO:0000256" key="6">
    <source>
        <dbReference type="SAM" id="SignalP"/>
    </source>
</evidence>
<dbReference type="GO" id="GO:0009254">
    <property type="term" value="P:peptidoglycan turnover"/>
    <property type="evidence" value="ECO:0007669"/>
    <property type="project" value="TreeGrafter"/>
</dbReference>
<keyword evidence="6" id="KW-0732">Signal</keyword>
<dbReference type="InterPro" id="IPR036881">
    <property type="entry name" value="Glyco_hydro_3_C_sf"/>
</dbReference>
<accession>A0A1S1YWP6</accession>
<dbReference type="Gene3D" id="3.40.50.1700">
    <property type="entry name" value="Glycoside hydrolase family 3 C-terminal domain"/>
    <property type="match status" value="1"/>
</dbReference>
<dbReference type="InterPro" id="IPR017853">
    <property type="entry name" value="GH"/>
</dbReference>
<proteinExistence type="inferred from homology"/>
<sequence>MSYQKALILILFLCFSKVHSQSKYPQFYQASWEDIVWVDSVWKSLNDEEKIAQLFIVPHYTKGSYKEVKMLVQKYNVGGVIYFKGDVDDQINAINNLNSFSKTPLVHTLDAEWGLGMRLPKSGISYPYAMTLGAIENDELIYQMTSQIAKQLKQVGVGISYGPVVDINNNPENPVISYRSFGEDKMKVTSKGWMYAKGLEDQKVLSVIKHFPGHGDTNVDSHKDLPVIPYSRSRLDSLELYPFNQLVQKGVGGVMTAHLSVPELDPKYPSSLSEKMIKGILREDMNFRGIVFTDGILMDAITKQYHSYGKADAQALKAGNDVVEFTNHIGVAIKEVKTLIDNGELSWEEIDKKGWKMLLLKRWLMVDEKTIVKNHPTFDQKAAEVLIQNIADEAMTLLLKKEDKPTFTGTSIGVVNIGKKSDQYLIGQLQSQGFKVESFYLSKYANLTQINSLINKLHSFDNVITQFGSFYMSPRTKNIAVELGQGDHINPNQKYPYGVTYSMLKYMEVSSKIKNHHAVFFGNAYVLRSFRNLDHLSSLTIAYQDLPQLRKSFSKVIIGDIKYKGILPVSIDDRFKAGMGIKK</sequence>
<dbReference type="EC" id="3.2.1.52" evidence="3"/>
<feature type="domain" description="Glycoside hydrolase family 3 N-terminal" evidence="7">
    <location>
        <begin position="48"/>
        <end position="353"/>
    </location>
</feature>
<keyword evidence="4" id="KW-0378">Hydrolase</keyword>
<evidence type="ECO:0000256" key="4">
    <source>
        <dbReference type="ARBA" id="ARBA00022801"/>
    </source>
</evidence>
<evidence type="ECO:0000313" key="8">
    <source>
        <dbReference type="EMBL" id="OHX65313.1"/>
    </source>
</evidence>
<evidence type="ECO:0000256" key="1">
    <source>
        <dbReference type="ARBA" id="ARBA00001231"/>
    </source>
</evidence>
<dbReference type="InterPro" id="IPR036962">
    <property type="entry name" value="Glyco_hydro_3_N_sf"/>
</dbReference>